<evidence type="ECO:0000256" key="6">
    <source>
        <dbReference type="RuleBase" id="RU000363"/>
    </source>
</evidence>
<comment type="caution">
    <text evidence="7">The sequence shown here is derived from an EMBL/GenBank/DDBJ whole genome shotgun (WGS) entry which is preliminary data.</text>
</comment>
<dbReference type="RefSeq" id="WP_330505661.1">
    <property type="nucleotide sequence ID" value="NZ_JAZDUE010000011.1"/>
</dbReference>
<dbReference type="PANTHER" id="PTHR42879:SF2">
    <property type="entry name" value="3-OXOACYL-[ACYL-CARRIER-PROTEIN] REDUCTASE FABG"/>
    <property type="match status" value="1"/>
</dbReference>
<protein>
    <recommendedName>
        <fullName evidence="4">3-oxoacyl-[acyl-carrier-protein] reductase MabA</fullName>
    </recommendedName>
</protein>
<dbReference type="SUPFAM" id="SSF51735">
    <property type="entry name" value="NAD(P)-binding Rossmann-fold domains"/>
    <property type="match status" value="1"/>
</dbReference>
<evidence type="ECO:0000256" key="3">
    <source>
        <dbReference type="ARBA" id="ARBA00022512"/>
    </source>
</evidence>
<dbReference type="GO" id="GO:0016491">
    <property type="term" value="F:oxidoreductase activity"/>
    <property type="evidence" value="ECO:0007669"/>
    <property type="project" value="UniProtKB-KW"/>
</dbReference>
<gene>
    <name evidence="7" type="ORF">V1Y59_14440</name>
</gene>
<proteinExistence type="inferred from homology"/>
<evidence type="ECO:0000256" key="1">
    <source>
        <dbReference type="ARBA" id="ARBA00004191"/>
    </source>
</evidence>
<keyword evidence="7" id="KW-0560">Oxidoreductase</keyword>
<dbReference type="Gene3D" id="3.40.50.720">
    <property type="entry name" value="NAD(P)-binding Rossmann-like Domain"/>
    <property type="match status" value="1"/>
</dbReference>
<dbReference type="Pfam" id="PF00106">
    <property type="entry name" value="adh_short"/>
    <property type="match status" value="1"/>
</dbReference>
<evidence type="ECO:0000313" key="8">
    <source>
        <dbReference type="Proteomes" id="UP001335729"/>
    </source>
</evidence>
<dbReference type="InterPro" id="IPR002347">
    <property type="entry name" value="SDR_fam"/>
</dbReference>
<dbReference type="EMBL" id="JAZDUE010000011">
    <property type="protein sequence ID" value="MEE4024281.1"/>
    <property type="molecule type" value="Genomic_DNA"/>
</dbReference>
<keyword evidence="3" id="KW-0134">Cell wall</keyword>
<accession>A0ABU7MVX9</accession>
<evidence type="ECO:0000256" key="2">
    <source>
        <dbReference type="ARBA" id="ARBA00006484"/>
    </source>
</evidence>
<dbReference type="PANTHER" id="PTHR42879">
    <property type="entry name" value="3-OXOACYL-(ACYL-CARRIER-PROTEIN) REDUCTASE"/>
    <property type="match status" value="1"/>
</dbReference>
<name>A0ABU7MVX9_9ACTN</name>
<reference evidence="7 8" key="1">
    <citation type="submission" date="2024-01" db="EMBL/GenBank/DDBJ databases">
        <title>Draft genome sequence of Gordonia sp. PKS22-38.</title>
        <authorList>
            <person name="Suphannarot A."/>
            <person name="Mingma R."/>
        </authorList>
    </citation>
    <scope>NUCLEOTIDE SEQUENCE [LARGE SCALE GENOMIC DNA]</scope>
    <source>
        <strain evidence="7 8">PKS22-38</strain>
    </source>
</reference>
<dbReference type="PRINTS" id="PR00080">
    <property type="entry name" value="SDRFAMILY"/>
</dbReference>
<dbReference type="Proteomes" id="UP001335729">
    <property type="component" value="Unassembled WGS sequence"/>
</dbReference>
<sequence length="261" mass="26622">MSSNPTSPVAVVTAGSGGIGRGIAQALADSGHRVVITGRDVAKGDAAAKAIGPADRVRFVSADALSQDAVESAIDTVIDDFGRLDVLVNNAGGSSGFAPVAELSDQAWEQAFTWNVSSGFWAVRRALPTMVAAHHGRIINISSVQGKQANIVNSAHYIMAKHAVNGFTKAVAKEYGGEGITCNAICVGPVETELMKTAGARAAAARGVTYAEHVQRYADATMTGRINQASEVGAMAALLASDNGAGITGAILNVDGGISPY</sequence>
<dbReference type="InterPro" id="IPR050259">
    <property type="entry name" value="SDR"/>
</dbReference>
<dbReference type="CDD" id="cd05233">
    <property type="entry name" value="SDR_c"/>
    <property type="match status" value="1"/>
</dbReference>
<dbReference type="PRINTS" id="PR00081">
    <property type="entry name" value="GDHRDH"/>
</dbReference>
<organism evidence="7 8">
    <name type="scientific">Gordonia prachuapensis</name>
    <dbReference type="NCBI Taxonomy" id="3115651"/>
    <lineage>
        <taxon>Bacteria</taxon>
        <taxon>Bacillati</taxon>
        <taxon>Actinomycetota</taxon>
        <taxon>Actinomycetes</taxon>
        <taxon>Mycobacteriales</taxon>
        <taxon>Gordoniaceae</taxon>
        <taxon>Gordonia</taxon>
    </lineage>
</organism>
<evidence type="ECO:0000256" key="5">
    <source>
        <dbReference type="ARBA" id="ARBA00047400"/>
    </source>
</evidence>
<keyword evidence="8" id="KW-1185">Reference proteome</keyword>
<comment type="catalytic activity">
    <reaction evidence="5">
        <text>a (3R)-hydroxyacyl-[ACP] + NADP(+) = a 3-oxoacyl-[ACP] + NADPH + H(+)</text>
        <dbReference type="Rhea" id="RHEA:17397"/>
        <dbReference type="Rhea" id="RHEA-COMP:9916"/>
        <dbReference type="Rhea" id="RHEA-COMP:9945"/>
        <dbReference type="ChEBI" id="CHEBI:15378"/>
        <dbReference type="ChEBI" id="CHEBI:57783"/>
        <dbReference type="ChEBI" id="CHEBI:58349"/>
        <dbReference type="ChEBI" id="CHEBI:78776"/>
        <dbReference type="ChEBI" id="CHEBI:78827"/>
        <dbReference type="EC" id="1.1.1.100"/>
    </reaction>
    <physiologicalReaction direction="right-to-left" evidence="5">
        <dbReference type="Rhea" id="RHEA:17399"/>
    </physiologicalReaction>
</comment>
<evidence type="ECO:0000313" key="7">
    <source>
        <dbReference type="EMBL" id="MEE4024281.1"/>
    </source>
</evidence>
<dbReference type="InterPro" id="IPR036291">
    <property type="entry name" value="NAD(P)-bd_dom_sf"/>
</dbReference>
<keyword evidence="3" id="KW-0964">Secreted</keyword>
<comment type="similarity">
    <text evidence="2 6">Belongs to the short-chain dehydrogenases/reductases (SDR) family.</text>
</comment>
<comment type="subcellular location">
    <subcellularLocation>
        <location evidence="1">Secreted</location>
        <location evidence="1">Cell wall</location>
    </subcellularLocation>
</comment>
<evidence type="ECO:0000256" key="4">
    <source>
        <dbReference type="ARBA" id="ARBA00040781"/>
    </source>
</evidence>